<dbReference type="PANTHER" id="PTHR43818:SF11">
    <property type="entry name" value="BCDNA.GH03377"/>
    <property type="match status" value="1"/>
</dbReference>
<dbReference type="Gene3D" id="3.30.360.10">
    <property type="entry name" value="Dihydrodipicolinate Reductase, domain 2"/>
    <property type="match status" value="1"/>
</dbReference>
<keyword evidence="5" id="KW-1185">Reference proteome</keyword>
<evidence type="ECO:0000313" key="5">
    <source>
        <dbReference type="Proteomes" id="UP000030832"/>
    </source>
</evidence>
<accession>A0A0B0IAW5</accession>
<protein>
    <submittedName>
        <fullName evidence="4">Oxidoreductase</fullName>
    </submittedName>
</protein>
<dbReference type="eggNOG" id="COG0673">
    <property type="taxonomic scope" value="Bacteria"/>
</dbReference>
<organism evidence="4 5">
    <name type="scientific">Halalkalibacter okhensis</name>
    <dbReference type="NCBI Taxonomy" id="333138"/>
    <lineage>
        <taxon>Bacteria</taxon>
        <taxon>Bacillati</taxon>
        <taxon>Bacillota</taxon>
        <taxon>Bacilli</taxon>
        <taxon>Bacillales</taxon>
        <taxon>Bacillaceae</taxon>
        <taxon>Halalkalibacter</taxon>
    </lineage>
</organism>
<feature type="domain" description="GFO/IDH/MocA-like oxidoreductase" evidence="3">
    <location>
        <begin position="136"/>
        <end position="269"/>
    </location>
</feature>
<comment type="caution">
    <text evidence="4">The sequence shown here is derived from an EMBL/GenBank/DDBJ whole genome shotgun (WGS) entry which is preliminary data.</text>
</comment>
<dbReference type="InterPro" id="IPR055170">
    <property type="entry name" value="GFO_IDH_MocA-like_dom"/>
</dbReference>
<dbReference type="AlphaFoldDB" id="A0A0B0IAW5"/>
<evidence type="ECO:0000256" key="1">
    <source>
        <dbReference type="ARBA" id="ARBA00023002"/>
    </source>
</evidence>
<feature type="domain" description="Gfo/Idh/MocA-like oxidoreductase N-terminal" evidence="2">
    <location>
        <begin position="9"/>
        <end position="123"/>
    </location>
</feature>
<dbReference type="InterPro" id="IPR050463">
    <property type="entry name" value="Gfo/Idh/MocA_oxidrdct_glycsds"/>
</dbReference>
<dbReference type="EMBL" id="JRJU01000056">
    <property type="protein sequence ID" value="KHF38002.1"/>
    <property type="molecule type" value="Genomic_DNA"/>
</dbReference>
<dbReference type="SUPFAM" id="SSF51735">
    <property type="entry name" value="NAD(P)-binding Rossmann-fold domains"/>
    <property type="match status" value="1"/>
</dbReference>
<dbReference type="InterPro" id="IPR000683">
    <property type="entry name" value="Gfo/Idh/MocA-like_OxRdtase_N"/>
</dbReference>
<dbReference type="OrthoDB" id="9815825at2"/>
<dbReference type="GO" id="GO:0000166">
    <property type="term" value="F:nucleotide binding"/>
    <property type="evidence" value="ECO:0007669"/>
    <property type="project" value="InterPro"/>
</dbReference>
<name>A0A0B0IAW5_9BACI</name>
<evidence type="ECO:0000313" key="4">
    <source>
        <dbReference type="EMBL" id="KHF38002.1"/>
    </source>
</evidence>
<dbReference type="PANTHER" id="PTHR43818">
    <property type="entry name" value="BCDNA.GH03377"/>
    <property type="match status" value="1"/>
</dbReference>
<dbReference type="Pfam" id="PF22725">
    <property type="entry name" value="GFO_IDH_MocA_C3"/>
    <property type="match status" value="1"/>
</dbReference>
<evidence type="ECO:0000259" key="3">
    <source>
        <dbReference type="Pfam" id="PF22725"/>
    </source>
</evidence>
<reference evidence="4 5" key="1">
    <citation type="submission" date="2014-09" db="EMBL/GenBank/DDBJ databases">
        <title>Genome sequencing and annotation of Bacillus Okhensis strain Kh10-101T.</title>
        <authorList>
            <person name="Prakash J.S."/>
        </authorList>
    </citation>
    <scope>NUCLEOTIDE SEQUENCE [LARGE SCALE GENOMIC DNA]</scope>
    <source>
        <strain evidence="5">Kh10-101T</strain>
    </source>
</reference>
<dbReference type="Proteomes" id="UP000030832">
    <property type="component" value="Unassembled WGS sequence"/>
</dbReference>
<dbReference type="SUPFAM" id="SSF55347">
    <property type="entry name" value="Glyceraldehyde-3-phosphate dehydrogenase-like, C-terminal domain"/>
    <property type="match status" value="1"/>
</dbReference>
<dbReference type="InterPro" id="IPR036291">
    <property type="entry name" value="NAD(P)-bd_dom_sf"/>
</dbReference>
<evidence type="ECO:0000259" key="2">
    <source>
        <dbReference type="Pfam" id="PF01408"/>
    </source>
</evidence>
<keyword evidence="1" id="KW-0560">Oxidoreductase</keyword>
<proteinExistence type="predicted"/>
<dbReference type="STRING" id="333138.LQ50_23940"/>
<dbReference type="Gene3D" id="3.40.50.720">
    <property type="entry name" value="NAD(P)-binding Rossmann-like Domain"/>
    <property type="match status" value="1"/>
</dbReference>
<gene>
    <name evidence="4" type="ORF">LQ50_23940</name>
</gene>
<dbReference type="GO" id="GO:0016491">
    <property type="term" value="F:oxidoreductase activity"/>
    <property type="evidence" value="ECO:0007669"/>
    <property type="project" value="UniProtKB-KW"/>
</dbReference>
<dbReference type="Pfam" id="PF01408">
    <property type="entry name" value="GFO_IDH_MocA"/>
    <property type="match status" value="1"/>
</dbReference>
<sequence length="369" mass="40593">MGFTTVRKVKVGIVGCGNISDIYFENLVRFSVLEVVACSDLDSDKAYHAAEKFQVKNVFTVEEMLRSSEIELIINLTPPSAHASLCLDALNAGKHVYVEKPIAVTLEDGKKVLKLAKEKGLLVGSAPDTFLGGGIQMCRKLFDDGWIGRPVAANAFMMGHGPEGWHPNPEFFYQEGGGPLFDMGPYYITTLIFLLGSIRRVTASASVSFQERTIKSEPHYGKKIQVHTPTHISGVLDFEEGAVGTLVTSFDVWGSQVPRIEIHGTEGTLSVPDPNRFGGPIFLKRPGESDWEKIPILFGFTENSRGIGPADMAEAIVMNRPHRANGELAFHVLETMHGLLEASEWNRHYLLKSTCTKPELVPHVGFLLN</sequence>